<feature type="region of interest" description="Disordered" evidence="1">
    <location>
        <begin position="120"/>
        <end position="187"/>
    </location>
</feature>
<feature type="compositionally biased region" description="Basic residues" evidence="1">
    <location>
        <begin position="131"/>
        <end position="143"/>
    </location>
</feature>
<organism evidence="3 4">
    <name type="scientific">Strongylus vulgaris</name>
    <name type="common">Blood worm</name>
    <dbReference type="NCBI Taxonomy" id="40348"/>
    <lineage>
        <taxon>Eukaryota</taxon>
        <taxon>Metazoa</taxon>
        <taxon>Ecdysozoa</taxon>
        <taxon>Nematoda</taxon>
        <taxon>Chromadorea</taxon>
        <taxon>Rhabditida</taxon>
        <taxon>Rhabditina</taxon>
        <taxon>Rhabditomorpha</taxon>
        <taxon>Strongyloidea</taxon>
        <taxon>Strongylidae</taxon>
        <taxon>Strongylus</taxon>
    </lineage>
</organism>
<feature type="compositionally biased region" description="Basic and acidic residues" evidence="1">
    <location>
        <begin position="177"/>
        <end position="187"/>
    </location>
</feature>
<feature type="non-terminal residue" evidence="3">
    <location>
        <position position="230"/>
    </location>
</feature>
<dbReference type="EMBL" id="UYYB01020536">
    <property type="protein sequence ID" value="VDM71463.1"/>
    <property type="molecule type" value="Genomic_DNA"/>
</dbReference>
<sequence length="230" mass="26547">MPWFRAKRVKRGWLDKYQYDEEDKSDETTIATSIQSTTTKSLLTTFVTDSFRYDTNGSDSSLLEGPNGDTAQTSSSSKFFVIVGAIGAILLAILIALTIVVFLILKKKRMHKRLSAQLDEQERLRQERARNQKKRRRRRRTKKKDVEMDEQKKENAEEGKDDKTALDKSVAQQTGQESKRAKPADIDRMMELLGNRKVEKLMRDPSGDANAADVNRMVKEMMERRMQRAR</sequence>
<dbReference type="Proteomes" id="UP000270094">
    <property type="component" value="Unassembled WGS sequence"/>
</dbReference>
<proteinExistence type="predicted"/>
<gene>
    <name evidence="3" type="ORF">SVUK_LOCUS6461</name>
</gene>
<evidence type="ECO:0000256" key="2">
    <source>
        <dbReference type="SAM" id="Phobius"/>
    </source>
</evidence>
<evidence type="ECO:0000313" key="4">
    <source>
        <dbReference type="Proteomes" id="UP000270094"/>
    </source>
</evidence>
<feature type="compositionally biased region" description="Basic and acidic residues" evidence="1">
    <location>
        <begin position="120"/>
        <end position="130"/>
    </location>
</feature>
<keyword evidence="2" id="KW-1133">Transmembrane helix</keyword>
<name>A0A3P7IUB0_STRVU</name>
<evidence type="ECO:0000313" key="3">
    <source>
        <dbReference type="EMBL" id="VDM71463.1"/>
    </source>
</evidence>
<keyword evidence="2" id="KW-0472">Membrane</keyword>
<keyword evidence="2" id="KW-0812">Transmembrane</keyword>
<dbReference type="AlphaFoldDB" id="A0A3P7IUB0"/>
<dbReference type="OrthoDB" id="5873153at2759"/>
<keyword evidence="4" id="KW-1185">Reference proteome</keyword>
<protein>
    <submittedName>
        <fullName evidence="3">Uncharacterized protein</fullName>
    </submittedName>
</protein>
<evidence type="ECO:0000256" key="1">
    <source>
        <dbReference type="SAM" id="MobiDB-lite"/>
    </source>
</evidence>
<feature type="compositionally biased region" description="Basic and acidic residues" evidence="1">
    <location>
        <begin position="144"/>
        <end position="166"/>
    </location>
</feature>
<feature type="transmembrane region" description="Helical" evidence="2">
    <location>
        <begin position="79"/>
        <end position="105"/>
    </location>
</feature>
<reference evidence="3 4" key="1">
    <citation type="submission" date="2018-11" db="EMBL/GenBank/DDBJ databases">
        <authorList>
            <consortium name="Pathogen Informatics"/>
        </authorList>
    </citation>
    <scope>NUCLEOTIDE SEQUENCE [LARGE SCALE GENOMIC DNA]</scope>
</reference>
<accession>A0A3P7IUB0</accession>